<dbReference type="AlphaFoldDB" id="A0A1A7QYC4"/>
<evidence type="ECO:0000313" key="3">
    <source>
        <dbReference type="EMBL" id="RAJ19863.1"/>
    </source>
</evidence>
<evidence type="ECO:0000313" key="4">
    <source>
        <dbReference type="Proteomes" id="UP000248987"/>
    </source>
</evidence>
<proteinExistence type="predicted"/>
<feature type="signal peptide" evidence="2">
    <location>
        <begin position="1"/>
        <end position="20"/>
    </location>
</feature>
<organism evidence="3 4">
    <name type="scientific">Gelidibacter algens</name>
    <dbReference type="NCBI Taxonomy" id="49280"/>
    <lineage>
        <taxon>Bacteria</taxon>
        <taxon>Pseudomonadati</taxon>
        <taxon>Bacteroidota</taxon>
        <taxon>Flavobacteriia</taxon>
        <taxon>Flavobacteriales</taxon>
        <taxon>Flavobacteriaceae</taxon>
        <taxon>Gelidibacter</taxon>
    </lineage>
</organism>
<gene>
    <name evidence="3" type="ORF">LX77_03384</name>
</gene>
<dbReference type="EMBL" id="QLLQ01000018">
    <property type="protein sequence ID" value="RAJ19863.1"/>
    <property type="molecule type" value="Genomic_DNA"/>
</dbReference>
<keyword evidence="4" id="KW-1185">Reference proteome</keyword>
<dbReference type="OrthoDB" id="1453904at2"/>
<accession>A0A1A7QYC4</accession>
<evidence type="ECO:0000256" key="1">
    <source>
        <dbReference type="SAM" id="MobiDB-lite"/>
    </source>
</evidence>
<keyword evidence="2" id="KW-0732">Signal</keyword>
<evidence type="ECO:0000256" key="2">
    <source>
        <dbReference type="SAM" id="SignalP"/>
    </source>
</evidence>
<reference evidence="3 4" key="1">
    <citation type="submission" date="2018-06" db="EMBL/GenBank/DDBJ databases">
        <title>Genomic Encyclopedia of Archaeal and Bacterial Type Strains, Phase II (KMG-II): from individual species to whole genera.</title>
        <authorList>
            <person name="Goeker M."/>
        </authorList>
    </citation>
    <scope>NUCLEOTIDE SEQUENCE [LARGE SCALE GENOMIC DNA]</scope>
    <source>
        <strain evidence="3 4">DSM 12408</strain>
    </source>
</reference>
<comment type="caution">
    <text evidence="3">The sequence shown here is derived from an EMBL/GenBank/DDBJ whole genome shotgun (WGS) entry which is preliminary data.</text>
</comment>
<feature type="region of interest" description="Disordered" evidence="1">
    <location>
        <begin position="18"/>
        <end position="37"/>
    </location>
</feature>
<feature type="chain" id="PRO_5030025417" evidence="2">
    <location>
        <begin position="21"/>
        <end position="59"/>
    </location>
</feature>
<dbReference type="STRING" id="49280.A9996_12500"/>
<dbReference type="RefSeq" id="WP_066435423.1">
    <property type="nucleotide sequence ID" value="NZ_LZRN01000026.1"/>
</dbReference>
<protein>
    <submittedName>
        <fullName evidence="3">Uncharacterized protein</fullName>
    </submittedName>
</protein>
<dbReference type="Proteomes" id="UP000248987">
    <property type="component" value="Unassembled WGS sequence"/>
</dbReference>
<name>A0A1A7QYC4_9FLAO</name>
<sequence>MKTLKITLLLALFLSVSSQTDKTPSNSNTQKEVNTQDATKPYYDLLAHSKDKIVVPTQG</sequence>